<feature type="region of interest" description="Disordered" evidence="1">
    <location>
        <begin position="120"/>
        <end position="144"/>
    </location>
</feature>
<gene>
    <name evidence="2" type="ORF">SMAX5B_020641</name>
</gene>
<name>A0A2U9CPD5_SCOMX</name>
<dbReference type="EMBL" id="CP026260">
    <property type="protein sequence ID" value="AWP18053.1"/>
    <property type="molecule type" value="Genomic_DNA"/>
</dbReference>
<evidence type="ECO:0000256" key="1">
    <source>
        <dbReference type="SAM" id="MobiDB-lite"/>
    </source>
</evidence>
<organism evidence="2 3">
    <name type="scientific">Scophthalmus maximus</name>
    <name type="common">Turbot</name>
    <name type="synonym">Psetta maxima</name>
    <dbReference type="NCBI Taxonomy" id="52904"/>
    <lineage>
        <taxon>Eukaryota</taxon>
        <taxon>Metazoa</taxon>
        <taxon>Chordata</taxon>
        <taxon>Craniata</taxon>
        <taxon>Vertebrata</taxon>
        <taxon>Euteleostomi</taxon>
        <taxon>Actinopterygii</taxon>
        <taxon>Neopterygii</taxon>
        <taxon>Teleostei</taxon>
        <taxon>Neoteleostei</taxon>
        <taxon>Acanthomorphata</taxon>
        <taxon>Carangaria</taxon>
        <taxon>Pleuronectiformes</taxon>
        <taxon>Pleuronectoidei</taxon>
        <taxon>Scophthalmidae</taxon>
        <taxon>Scophthalmus</taxon>
    </lineage>
</organism>
<dbReference type="Proteomes" id="UP000246464">
    <property type="component" value="Chromosome 18"/>
</dbReference>
<evidence type="ECO:0000313" key="3">
    <source>
        <dbReference type="Proteomes" id="UP000246464"/>
    </source>
</evidence>
<reference evidence="2 3" key="1">
    <citation type="submission" date="2017-12" db="EMBL/GenBank/DDBJ databases">
        <title>Integrating genomic resources of turbot (Scophthalmus maximus) in depth evaluation of genetic and physical mapping variation across individuals.</title>
        <authorList>
            <person name="Martinez P."/>
        </authorList>
    </citation>
    <scope>NUCLEOTIDE SEQUENCE [LARGE SCALE GENOMIC DNA]</scope>
</reference>
<dbReference type="AlphaFoldDB" id="A0A2U9CPD5"/>
<protein>
    <submittedName>
        <fullName evidence="2">Uncharacterized protein</fullName>
    </submittedName>
</protein>
<evidence type="ECO:0000313" key="2">
    <source>
        <dbReference type="EMBL" id="AWP18053.1"/>
    </source>
</evidence>
<proteinExistence type="predicted"/>
<accession>A0A2U9CPD5</accession>
<sequence>MVTKTDINVFGKKSTSCQIEPGRSEEEDAAPTCLDTLFQQERPTGSALNNSTSHSLSTLPYSPYQTSYCFCMNLVRNVGAPPPLAAPLQPPTAGGRPTATAAIHLKTLARGFQTVQLRGRPGVERSGPHQTGLAAMSRHEPLDR</sequence>
<keyword evidence="3" id="KW-1185">Reference proteome</keyword>